<dbReference type="PANTHER" id="PTHR10357">
    <property type="entry name" value="ALPHA-AMYLASE FAMILY MEMBER"/>
    <property type="match status" value="1"/>
</dbReference>
<proteinExistence type="inferred from homology"/>
<evidence type="ECO:0000259" key="5">
    <source>
        <dbReference type="SMART" id="SM00642"/>
    </source>
</evidence>
<dbReference type="AlphaFoldDB" id="A0A444S3L5"/>
<dbReference type="InterPro" id="IPR006047">
    <property type="entry name" value="GH13_cat_dom"/>
</dbReference>
<accession>A0A444S3L5</accession>
<dbReference type="GO" id="GO:0004574">
    <property type="term" value="F:oligo-1,6-glucosidase activity"/>
    <property type="evidence" value="ECO:0007669"/>
    <property type="project" value="TreeGrafter"/>
</dbReference>
<dbReference type="InterPro" id="IPR013780">
    <property type="entry name" value="Glyco_hydro_b"/>
</dbReference>
<dbReference type="InterPro" id="IPR017853">
    <property type="entry name" value="GH"/>
</dbReference>
<evidence type="ECO:0000256" key="4">
    <source>
        <dbReference type="ARBA" id="ARBA00026248"/>
    </source>
</evidence>
<dbReference type="Gene3D" id="3.20.20.80">
    <property type="entry name" value="Glycosidases"/>
    <property type="match status" value="1"/>
</dbReference>
<dbReference type="Pfam" id="PF00128">
    <property type="entry name" value="Alpha-amylase"/>
    <property type="match status" value="1"/>
</dbReference>
<dbReference type="EMBL" id="RSDZ01000031">
    <property type="protein sequence ID" value="RXG47909.1"/>
    <property type="molecule type" value="Genomic_DNA"/>
</dbReference>
<dbReference type="InterPro" id="IPR045857">
    <property type="entry name" value="O16G_dom_2"/>
</dbReference>
<gene>
    <name evidence="6" type="ORF">VDGE_04323</name>
</gene>
<evidence type="ECO:0000313" key="7">
    <source>
        <dbReference type="Proteomes" id="UP000288725"/>
    </source>
</evidence>
<comment type="similarity">
    <text evidence="1">Belongs to the glycosyl hydrolase 13 family.</text>
</comment>
<comment type="caution">
    <text evidence="6">The sequence shown here is derived from an EMBL/GenBank/DDBJ whole genome shotgun (WGS) entry which is preliminary data.</text>
</comment>
<keyword evidence="2" id="KW-0378">Hydrolase</keyword>
<evidence type="ECO:0000313" key="6">
    <source>
        <dbReference type="EMBL" id="RXG47909.1"/>
    </source>
</evidence>
<protein>
    <recommendedName>
        <fullName evidence="5">Glycosyl hydrolase family 13 catalytic domain-containing protein</fullName>
    </recommendedName>
</protein>
<dbReference type="Proteomes" id="UP000288725">
    <property type="component" value="Unassembled WGS sequence"/>
</dbReference>
<dbReference type="GO" id="GO:0005987">
    <property type="term" value="P:sucrose catabolic process"/>
    <property type="evidence" value="ECO:0007669"/>
    <property type="project" value="TreeGrafter"/>
</dbReference>
<dbReference type="SUPFAM" id="SSF51011">
    <property type="entry name" value="Glycosyl hydrolase domain"/>
    <property type="match status" value="1"/>
</dbReference>
<dbReference type="GO" id="GO:0004556">
    <property type="term" value="F:alpha-amylase activity"/>
    <property type="evidence" value="ECO:0007669"/>
    <property type="project" value="TreeGrafter"/>
</dbReference>
<sequence length="595" mass="67451">MTVVTTNQSLSSESQRLWWKEATIYQIYPASFRDGNGDGLGDIPGVIEQLDYLQSLGVDAVWLCPIFASPQVDMGYDISDYRAIHPPYGTVEHVEKLIAGLHDRNMKLILDLVVNHSSDQHEWFQKSKSSVDSPWRDWYIWRKPRYDAAGNRQPPNNWAAAFGGSAWSYDETTDEYYLHLFAPQQPDLNWDNPSVVGEVHEIMDFWLKKGSDGFRMDVINFISKEPGLPDAPVTRPEQPYQDATALFCNGPRLHEHLRGLRTLLDKYNAFSVGEMPGVKDDDQVGKIVASDRKELHTIFQFDIVDMDIGSGGKFSRHDWTLPDFKAIINRWQTFARRVGGWNAMFLENHDQARSVSRFTRHRPEHRELAAKMLATLLCTLGGTLFVYQGQELGMGSLPKTWGIEEYKDIETQNAYREAIERLAGDEKGVQELWTEIHLKARDHARSPVQWTASDNAGFSTGTPWMRVNDDYTRWNAKVEESNANSVLHHWRAGLKIRKQHRGLLVYGAFEMHDPGNLSVLSYTRTADKGGDQALVVLNFTDEPCNWTVPAEKRGLLVEENVILSTYGTRGASGFSLGPDGQLTLRPFEALAFVGA</sequence>
<dbReference type="Gene3D" id="2.60.40.1180">
    <property type="entry name" value="Golgi alpha-mannosidase II"/>
    <property type="match status" value="1"/>
</dbReference>
<name>A0A444S3L5_VERDA</name>
<dbReference type="GO" id="GO:0033934">
    <property type="term" value="F:glucan 1,4-alpha-maltotriohydrolase activity"/>
    <property type="evidence" value="ECO:0007669"/>
    <property type="project" value="TreeGrafter"/>
</dbReference>
<dbReference type="GO" id="GO:0000025">
    <property type="term" value="P:maltose catabolic process"/>
    <property type="evidence" value="ECO:0007669"/>
    <property type="project" value="TreeGrafter"/>
</dbReference>
<dbReference type="SUPFAM" id="SSF51445">
    <property type="entry name" value="(Trans)glycosidases"/>
    <property type="match status" value="1"/>
</dbReference>
<evidence type="ECO:0000256" key="1">
    <source>
        <dbReference type="ARBA" id="ARBA00008061"/>
    </source>
</evidence>
<keyword evidence="3" id="KW-0326">Glycosidase</keyword>
<keyword evidence="4" id="KW-0462">Maltose metabolism</keyword>
<dbReference type="FunFam" id="3.20.20.80:FF:000064">
    <property type="entry name" value="Oligo-1,6-glucosidase"/>
    <property type="match status" value="2"/>
</dbReference>
<dbReference type="GO" id="GO:0004575">
    <property type="term" value="F:sucrose alpha-glucosidase activity"/>
    <property type="evidence" value="ECO:0007669"/>
    <property type="project" value="TreeGrafter"/>
</dbReference>
<dbReference type="CDD" id="cd11333">
    <property type="entry name" value="AmyAc_SI_OligoGlu_DGase"/>
    <property type="match status" value="1"/>
</dbReference>
<evidence type="ECO:0000256" key="2">
    <source>
        <dbReference type="ARBA" id="ARBA00022801"/>
    </source>
</evidence>
<organism evidence="6 7">
    <name type="scientific">Verticillium dahliae</name>
    <name type="common">Verticillium wilt</name>
    <dbReference type="NCBI Taxonomy" id="27337"/>
    <lineage>
        <taxon>Eukaryota</taxon>
        <taxon>Fungi</taxon>
        <taxon>Dikarya</taxon>
        <taxon>Ascomycota</taxon>
        <taxon>Pezizomycotina</taxon>
        <taxon>Sordariomycetes</taxon>
        <taxon>Hypocreomycetidae</taxon>
        <taxon>Glomerellales</taxon>
        <taxon>Plectosphaerellaceae</taxon>
        <taxon>Verticillium</taxon>
    </lineage>
</organism>
<dbReference type="PANTHER" id="PTHR10357:SF232">
    <property type="entry name" value="GLYCOSYL HYDROLASE FAMILY 13 CATALYTIC DOMAIN-CONTAINING PROTEIN"/>
    <property type="match status" value="1"/>
</dbReference>
<evidence type="ECO:0000256" key="3">
    <source>
        <dbReference type="ARBA" id="ARBA00023295"/>
    </source>
</evidence>
<reference evidence="6 7" key="1">
    <citation type="submission" date="2018-12" db="EMBL/GenBank/DDBJ databases">
        <title>Genome of Verticillium dahliae isolate Getta Getta.</title>
        <authorList>
            <person name="Gardiner D.M."/>
        </authorList>
    </citation>
    <scope>NUCLEOTIDE SEQUENCE [LARGE SCALE GENOMIC DNA]</scope>
    <source>
        <strain evidence="6 7">Getta Getta</strain>
    </source>
</reference>
<dbReference type="SMART" id="SM00642">
    <property type="entry name" value="Aamy"/>
    <property type="match status" value="1"/>
</dbReference>
<dbReference type="Gene3D" id="3.90.400.10">
    <property type="entry name" value="Oligo-1,6-glucosidase, Domain 2"/>
    <property type="match status" value="1"/>
</dbReference>
<dbReference type="FunFam" id="3.90.400.10:FF:000004">
    <property type="entry name" value="Oligo-1,6-glucosidase"/>
    <property type="match status" value="1"/>
</dbReference>
<feature type="domain" description="Glycosyl hydrolase family 13 catalytic" evidence="5">
    <location>
        <begin position="26"/>
        <end position="445"/>
    </location>
</feature>